<name>A0A3P8BH20_HELPZ</name>
<keyword evidence="1" id="KW-1133">Transmembrane helix</keyword>
<organism evidence="2">
    <name type="scientific">Heligmosomoides polygyrus</name>
    <name type="common">Parasitic roundworm</name>
    <dbReference type="NCBI Taxonomy" id="6339"/>
    <lineage>
        <taxon>Eukaryota</taxon>
        <taxon>Metazoa</taxon>
        <taxon>Ecdysozoa</taxon>
        <taxon>Nematoda</taxon>
        <taxon>Chromadorea</taxon>
        <taxon>Rhabditida</taxon>
        <taxon>Rhabditina</taxon>
        <taxon>Rhabditomorpha</taxon>
        <taxon>Strongyloidea</taxon>
        <taxon>Heligmosomidae</taxon>
        <taxon>Heligmosomoides</taxon>
    </lineage>
</organism>
<evidence type="ECO:0000313" key="2">
    <source>
        <dbReference type="EMBL" id="VDO71242.1"/>
    </source>
</evidence>
<accession>A0A3P8BH20</accession>
<evidence type="ECO:0000313" key="4">
    <source>
        <dbReference type="WBParaSite" id="HPBE_0000717801-mRNA-1"/>
    </source>
</evidence>
<feature type="transmembrane region" description="Helical" evidence="1">
    <location>
        <begin position="141"/>
        <end position="162"/>
    </location>
</feature>
<reference evidence="4" key="2">
    <citation type="submission" date="2019-09" db="UniProtKB">
        <authorList>
            <consortium name="WormBaseParasite"/>
        </authorList>
    </citation>
    <scope>IDENTIFICATION</scope>
</reference>
<keyword evidence="3" id="KW-1185">Reference proteome</keyword>
<evidence type="ECO:0000313" key="3">
    <source>
        <dbReference type="Proteomes" id="UP000050761"/>
    </source>
</evidence>
<dbReference type="WBParaSite" id="HPBE_0000717801-mRNA-1">
    <property type="protein sequence ID" value="HPBE_0000717801-mRNA-1"/>
    <property type="gene ID" value="HPBE_0000717801"/>
</dbReference>
<gene>
    <name evidence="2" type="ORF">HPBE_LOCUS7179</name>
</gene>
<sequence length="198" mass="22198">MASCFGYVRNTNNALGEDTTSINTVSRLFALLKGGDTYFKAPENTVILNDHGHNYVGFYQKHNTGPLEKYPCIQDQGNLMKCSTSCIQAQFIEQETGKVYTYRDCGTYLLQEFGQEKFNLSYTQYAMILSDVDDADVSRKLMLMTLAVGMGLVAGLVLSKVIQAFKARHPRRRATPIPNVEVAFSKLTVKKLSEKSRK</sequence>
<dbReference type="AlphaFoldDB" id="A0A3P8BH20"/>
<evidence type="ECO:0000256" key="1">
    <source>
        <dbReference type="SAM" id="Phobius"/>
    </source>
</evidence>
<dbReference type="OrthoDB" id="5865623at2759"/>
<proteinExistence type="predicted"/>
<keyword evidence="1" id="KW-0472">Membrane</keyword>
<reference evidence="2 3" key="1">
    <citation type="submission" date="2018-11" db="EMBL/GenBank/DDBJ databases">
        <authorList>
            <consortium name="Pathogen Informatics"/>
        </authorList>
    </citation>
    <scope>NUCLEOTIDE SEQUENCE [LARGE SCALE GENOMIC DNA]</scope>
</reference>
<keyword evidence="1" id="KW-0812">Transmembrane</keyword>
<dbReference type="EMBL" id="UZAH01025829">
    <property type="protein sequence ID" value="VDO71242.1"/>
    <property type="molecule type" value="Genomic_DNA"/>
</dbReference>
<protein>
    <submittedName>
        <fullName evidence="4">CX domain-containing protein</fullName>
    </submittedName>
</protein>
<dbReference type="Proteomes" id="UP000050761">
    <property type="component" value="Unassembled WGS sequence"/>
</dbReference>